<feature type="compositionally biased region" description="Basic and acidic residues" evidence="1">
    <location>
        <begin position="79"/>
        <end position="100"/>
    </location>
</feature>
<feature type="region of interest" description="Disordered" evidence="1">
    <location>
        <begin position="79"/>
        <end position="101"/>
    </location>
</feature>
<gene>
    <name evidence="2" type="ORF">M422DRAFT_252106</name>
</gene>
<feature type="compositionally biased region" description="Low complexity" evidence="1">
    <location>
        <begin position="1"/>
        <end position="37"/>
    </location>
</feature>
<keyword evidence="3" id="KW-1185">Reference proteome</keyword>
<accession>A0A0C9VC23</accession>
<sequence length="236" mass="26651">MSASTSSSVSTTSKPQPQPSTSTSTTSHPPATTSTHPYPYAFPHGPISGTQPYTYATYYARQGQAHPFLSPAPMTVAKWARDKRKDQKTGREEKNRRRDAVGAGDGWDLGWMIVVEDFDVSVRNVPVDGRWLMHYEDDMNDFDPGLYGDISVDARWTPYGEEEDVKNFKWFGRRSRTEYASMRNIPVAARWTSLEDEEAFRDVIRNTRTSREADLRTTLSSGYIINCTKAPSSKYG</sequence>
<dbReference type="HOGENOM" id="CLU_1176061_0_0_1"/>
<organism evidence="2 3">
    <name type="scientific">Sphaerobolus stellatus (strain SS14)</name>
    <dbReference type="NCBI Taxonomy" id="990650"/>
    <lineage>
        <taxon>Eukaryota</taxon>
        <taxon>Fungi</taxon>
        <taxon>Dikarya</taxon>
        <taxon>Basidiomycota</taxon>
        <taxon>Agaricomycotina</taxon>
        <taxon>Agaricomycetes</taxon>
        <taxon>Phallomycetidae</taxon>
        <taxon>Geastrales</taxon>
        <taxon>Sphaerobolaceae</taxon>
        <taxon>Sphaerobolus</taxon>
    </lineage>
</organism>
<dbReference type="EMBL" id="KN837117">
    <property type="protein sequence ID" value="KIJ44499.1"/>
    <property type="molecule type" value="Genomic_DNA"/>
</dbReference>
<evidence type="ECO:0000256" key="1">
    <source>
        <dbReference type="SAM" id="MobiDB-lite"/>
    </source>
</evidence>
<reference evidence="2 3" key="1">
    <citation type="submission" date="2014-06" db="EMBL/GenBank/DDBJ databases">
        <title>Evolutionary Origins and Diversification of the Mycorrhizal Mutualists.</title>
        <authorList>
            <consortium name="DOE Joint Genome Institute"/>
            <consortium name="Mycorrhizal Genomics Consortium"/>
            <person name="Kohler A."/>
            <person name="Kuo A."/>
            <person name="Nagy L.G."/>
            <person name="Floudas D."/>
            <person name="Copeland A."/>
            <person name="Barry K.W."/>
            <person name="Cichocki N."/>
            <person name="Veneault-Fourrey C."/>
            <person name="LaButti K."/>
            <person name="Lindquist E.A."/>
            <person name="Lipzen A."/>
            <person name="Lundell T."/>
            <person name="Morin E."/>
            <person name="Murat C."/>
            <person name="Riley R."/>
            <person name="Ohm R."/>
            <person name="Sun H."/>
            <person name="Tunlid A."/>
            <person name="Henrissat B."/>
            <person name="Grigoriev I.V."/>
            <person name="Hibbett D.S."/>
            <person name="Martin F."/>
        </authorList>
    </citation>
    <scope>NUCLEOTIDE SEQUENCE [LARGE SCALE GENOMIC DNA]</scope>
    <source>
        <strain evidence="2 3">SS14</strain>
    </source>
</reference>
<protein>
    <submittedName>
        <fullName evidence="2">Uncharacterized protein</fullName>
    </submittedName>
</protein>
<evidence type="ECO:0000313" key="2">
    <source>
        <dbReference type="EMBL" id="KIJ44499.1"/>
    </source>
</evidence>
<dbReference type="Proteomes" id="UP000054279">
    <property type="component" value="Unassembled WGS sequence"/>
</dbReference>
<dbReference type="AlphaFoldDB" id="A0A0C9VC23"/>
<evidence type="ECO:0000313" key="3">
    <source>
        <dbReference type="Proteomes" id="UP000054279"/>
    </source>
</evidence>
<proteinExistence type="predicted"/>
<name>A0A0C9VC23_SPHS4</name>
<feature type="region of interest" description="Disordered" evidence="1">
    <location>
        <begin position="1"/>
        <end position="45"/>
    </location>
</feature>